<keyword evidence="1 4" id="KW-0964">Secreted</keyword>
<dbReference type="InterPro" id="IPR002963">
    <property type="entry name" value="Expansin"/>
</dbReference>
<evidence type="ECO:0000256" key="3">
    <source>
        <dbReference type="ARBA" id="ARBA00023316"/>
    </source>
</evidence>
<dbReference type="Gene3D" id="2.40.40.10">
    <property type="entry name" value="RlpA-like domain"/>
    <property type="match status" value="1"/>
</dbReference>
<comment type="subcellular location">
    <subcellularLocation>
        <location evidence="4">Secreted</location>
        <location evidence="4">Cell wall</location>
    </subcellularLocation>
    <subcellularLocation>
        <location evidence="4">Membrane</location>
        <topology evidence="4">Peripheral membrane protein</topology>
    </subcellularLocation>
</comment>
<dbReference type="InParanoid" id="A0A7J7DVP7"/>
<dbReference type="GO" id="GO:0016020">
    <property type="term" value="C:membrane"/>
    <property type="evidence" value="ECO:0007669"/>
    <property type="project" value="UniProtKB-SubCell"/>
</dbReference>
<keyword evidence="2" id="KW-0732">Signal</keyword>
<evidence type="ECO:0000313" key="6">
    <source>
        <dbReference type="EMBL" id="KAF5750373.1"/>
    </source>
</evidence>
<gene>
    <name evidence="6" type="ORF">HS088_TW03G00709</name>
</gene>
<dbReference type="Proteomes" id="UP000593562">
    <property type="component" value="Unassembled WGS sequence"/>
</dbReference>
<reference evidence="6 7" key="1">
    <citation type="journal article" date="2020" name="Nat. Commun.">
        <title>Genome of Tripterygium wilfordii and identification of cytochrome P450 involved in triptolide biosynthesis.</title>
        <authorList>
            <person name="Tu L."/>
            <person name="Su P."/>
            <person name="Zhang Z."/>
            <person name="Gao L."/>
            <person name="Wang J."/>
            <person name="Hu T."/>
            <person name="Zhou J."/>
            <person name="Zhang Y."/>
            <person name="Zhao Y."/>
            <person name="Liu Y."/>
            <person name="Song Y."/>
            <person name="Tong Y."/>
            <person name="Lu Y."/>
            <person name="Yang J."/>
            <person name="Xu C."/>
            <person name="Jia M."/>
            <person name="Peters R.J."/>
            <person name="Huang L."/>
            <person name="Gao W."/>
        </authorList>
    </citation>
    <scope>NUCLEOTIDE SEQUENCE [LARGE SCALE GENOMIC DNA]</scope>
    <source>
        <strain evidence="7">cv. XIE 37</strain>
        <tissue evidence="6">Leaf</tissue>
    </source>
</reference>
<feature type="domain" description="Expansin-like EG45" evidence="5">
    <location>
        <begin position="8"/>
        <end position="114"/>
    </location>
</feature>
<comment type="function">
    <text evidence="4">Causes loosening and extension of plant cell walls by disrupting non-covalent bonding between cellulose microfibrils and matrix glucans. No enzymatic activity has been found.</text>
</comment>
<protein>
    <recommendedName>
        <fullName evidence="4">Expansin</fullName>
    </recommendedName>
</protein>
<dbReference type="InterPro" id="IPR007112">
    <property type="entry name" value="Expansin/allergen_DPBB_dom"/>
</dbReference>
<comment type="caution">
    <text evidence="6">The sequence shown here is derived from an EMBL/GenBank/DDBJ whole genome shotgun (WGS) entry which is preliminary data.</text>
</comment>
<dbReference type="PANTHER" id="PTHR31867">
    <property type="entry name" value="EXPANSIN-A15"/>
    <property type="match status" value="1"/>
</dbReference>
<dbReference type="PROSITE" id="PS50842">
    <property type="entry name" value="EXPANSIN_EG45"/>
    <property type="match status" value="1"/>
</dbReference>
<dbReference type="InterPro" id="IPR036908">
    <property type="entry name" value="RlpA-like_sf"/>
</dbReference>
<dbReference type="EMBL" id="JAAARO010000003">
    <property type="protein sequence ID" value="KAF5750373.1"/>
    <property type="molecule type" value="Genomic_DNA"/>
</dbReference>
<evidence type="ECO:0000256" key="4">
    <source>
        <dbReference type="RuleBase" id="RU365023"/>
    </source>
</evidence>
<dbReference type="PRINTS" id="PR01226">
    <property type="entry name" value="EXPANSIN"/>
</dbReference>
<dbReference type="SUPFAM" id="SSF50685">
    <property type="entry name" value="Barwin-like endoglucanases"/>
    <property type="match status" value="1"/>
</dbReference>
<proteinExistence type="inferred from homology"/>
<dbReference type="AlphaFoldDB" id="A0A7J7DVP7"/>
<keyword evidence="3 4" id="KW-0961">Cell wall biogenesis/degradation</keyword>
<comment type="similarity">
    <text evidence="4">Belongs to the expansin family. Expansin A subfamily.</text>
</comment>
<dbReference type="InterPro" id="IPR009009">
    <property type="entry name" value="RlpA-like_DPBB"/>
</dbReference>
<evidence type="ECO:0000256" key="1">
    <source>
        <dbReference type="ARBA" id="ARBA00022525"/>
    </source>
</evidence>
<dbReference type="GO" id="GO:0009664">
    <property type="term" value="P:plant-type cell wall organization"/>
    <property type="evidence" value="ECO:0007669"/>
    <property type="project" value="InterPro"/>
</dbReference>
<dbReference type="PRINTS" id="PR01225">
    <property type="entry name" value="EXPANSNFAMLY"/>
</dbReference>
<accession>A0A7J7DVP7</accession>
<dbReference type="SMART" id="SM00837">
    <property type="entry name" value="DPBB_1"/>
    <property type="match status" value="1"/>
</dbReference>
<dbReference type="Pfam" id="PF03330">
    <property type="entry name" value="DPBB_1"/>
    <property type="match status" value="1"/>
</dbReference>
<keyword evidence="7" id="KW-1185">Reference proteome</keyword>
<dbReference type="CDD" id="cd22274">
    <property type="entry name" value="DPBB_EXPA_N"/>
    <property type="match status" value="1"/>
</dbReference>
<keyword evidence="4" id="KW-0134">Cell wall</keyword>
<dbReference type="InterPro" id="IPR007118">
    <property type="entry name" value="Expan_Lol_pI"/>
</dbReference>
<evidence type="ECO:0000313" key="7">
    <source>
        <dbReference type="Proteomes" id="UP000593562"/>
    </source>
</evidence>
<name>A0A7J7DVP7_TRIWF</name>
<evidence type="ECO:0000256" key="2">
    <source>
        <dbReference type="ARBA" id="ARBA00022729"/>
    </source>
</evidence>
<sequence length="133" mass="14552">MLNVVYIGGACGYEDVVKQGYGLSTAALSTALFNNGQACGACYEIKCVDDPNWCKPGNPSLIVTRTNLCPPNYILPNDNGGWCNPPQEQLDIAKPVFEQIAGCTAGIVPVQYRRSLWHNELMMGRIEQNKQLS</sequence>
<organism evidence="6 7">
    <name type="scientific">Tripterygium wilfordii</name>
    <name type="common">Thunder God vine</name>
    <dbReference type="NCBI Taxonomy" id="458696"/>
    <lineage>
        <taxon>Eukaryota</taxon>
        <taxon>Viridiplantae</taxon>
        <taxon>Streptophyta</taxon>
        <taxon>Embryophyta</taxon>
        <taxon>Tracheophyta</taxon>
        <taxon>Spermatophyta</taxon>
        <taxon>Magnoliopsida</taxon>
        <taxon>eudicotyledons</taxon>
        <taxon>Gunneridae</taxon>
        <taxon>Pentapetalae</taxon>
        <taxon>rosids</taxon>
        <taxon>fabids</taxon>
        <taxon>Celastrales</taxon>
        <taxon>Celastraceae</taxon>
        <taxon>Tripterygium</taxon>
    </lineage>
</organism>
<dbReference type="GO" id="GO:0005576">
    <property type="term" value="C:extracellular region"/>
    <property type="evidence" value="ECO:0007669"/>
    <property type="project" value="InterPro"/>
</dbReference>
<evidence type="ECO:0000259" key="5">
    <source>
        <dbReference type="PROSITE" id="PS50842"/>
    </source>
</evidence>